<accession>A0AAD8D551</accession>
<keyword evidence="6 10" id="KW-0472">Membrane</keyword>
<dbReference type="PRINTS" id="PR01569">
    <property type="entry name" value="P2Y12PRNCPTR"/>
</dbReference>
<dbReference type="PROSITE" id="PS50262">
    <property type="entry name" value="G_PROTEIN_RECEP_F1_2"/>
    <property type="match status" value="1"/>
</dbReference>
<evidence type="ECO:0000256" key="9">
    <source>
        <dbReference type="ARBA" id="ARBA00023224"/>
    </source>
</evidence>
<keyword evidence="9" id="KW-0807">Transducer</keyword>
<comment type="caution">
    <text evidence="12">The sequence shown here is derived from an EMBL/GenBank/DDBJ whole genome shotgun (WGS) entry which is preliminary data.</text>
</comment>
<dbReference type="GO" id="GO:0005886">
    <property type="term" value="C:plasma membrane"/>
    <property type="evidence" value="ECO:0007669"/>
    <property type="project" value="UniProtKB-SubCell"/>
</dbReference>
<dbReference type="PRINTS" id="PR00237">
    <property type="entry name" value="GPCRRHODOPSN"/>
</dbReference>
<keyword evidence="2" id="KW-1003">Cell membrane</keyword>
<feature type="transmembrane region" description="Helical" evidence="10">
    <location>
        <begin position="147"/>
        <end position="169"/>
    </location>
</feature>
<evidence type="ECO:0000256" key="1">
    <source>
        <dbReference type="ARBA" id="ARBA00004651"/>
    </source>
</evidence>
<evidence type="ECO:0000256" key="3">
    <source>
        <dbReference type="ARBA" id="ARBA00022692"/>
    </source>
</evidence>
<dbReference type="PRINTS" id="PR01157">
    <property type="entry name" value="P2YPURNOCPTR"/>
</dbReference>
<dbReference type="SUPFAM" id="SSF81321">
    <property type="entry name" value="Family A G protein-coupled receptor-like"/>
    <property type="match status" value="1"/>
</dbReference>
<evidence type="ECO:0000256" key="8">
    <source>
        <dbReference type="ARBA" id="ARBA00023180"/>
    </source>
</evidence>
<dbReference type="InterPro" id="IPR005394">
    <property type="entry name" value="P2Y12_rcpt"/>
</dbReference>
<dbReference type="Gene3D" id="1.20.1070.10">
    <property type="entry name" value="Rhodopsin 7-helix transmembrane proteins"/>
    <property type="match status" value="1"/>
</dbReference>
<dbReference type="Pfam" id="PF00001">
    <property type="entry name" value="7tm_1"/>
    <property type="match status" value="1"/>
</dbReference>
<reference evidence="12" key="1">
    <citation type="submission" date="2022-02" db="EMBL/GenBank/DDBJ databases">
        <title>Atlantic sturgeon de novo genome assembly.</title>
        <authorList>
            <person name="Stock M."/>
            <person name="Klopp C."/>
            <person name="Guiguen Y."/>
            <person name="Cabau C."/>
            <person name="Parinello H."/>
            <person name="Santidrian Yebra-Pimentel E."/>
            <person name="Kuhl H."/>
            <person name="Dirks R.P."/>
            <person name="Guessner J."/>
            <person name="Wuertz S."/>
            <person name="Du K."/>
            <person name="Schartl M."/>
        </authorList>
    </citation>
    <scope>NUCLEOTIDE SEQUENCE</scope>
    <source>
        <strain evidence="12">STURGEONOMICS-FGT-2020</strain>
        <tissue evidence="12">Whole blood</tissue>
    </source>
</reference>
<evidence type="ECO:0000256" key="10">
    <source>
        <dbReference type="SAM" id="Phobius"/>
    </source>
</evidence>
<dbReference type="PANTHER" id="PTHR24233:SF0">
    <property type="entry name" value="P2Y PURINOCEPTOR 12"/>
    <property type="match status" value="1"/>
</dbReference>
<evidence type="ECO:0000313" key="13">
    <source>
        <dbReference type="Proteomes" id="UP001230051"/>
    </source>
</evidence>
<dbReference type="FunFam" id="1.20.1070.10:FF:000049">
    <property type="entry name" value="G-protein coupled receptor 87"/>
    <property type="match status" value="1"/>
</dbReference>
<dbReference type="PANTHER" id="PTHR24233">
    <property type="entry name" value="P2Y PURINOCEPTOR-RELATED G-PROTEIN COUPLED RECEPTOR"/>
    <property type="match status" value="1"/>
</dbReference>
<evidence type="ECO:0000256" key="6">
    <source>
        <dbReference type="ARBA" id="ARBA00023136"/>
    </source>
</evidence>
<feature type="transmembrane region" description="Helical" evidence="10">
    <location>
        <begin position="108"/>
        <end position="126"/>
    </location>
</feature>
<keyword evidence="13" id="KW-1185">Reference proteome</keyword>
<dbReference type="GO" id="GO:0007596">
    <property type="term" value="P:blood coagulation"/>
    <property type="evidence" value="ECO:0007669"/>
    <property type="project" value="InterPro"/>
</dbReference>
<dbReference type="Proteomes" id="UP001230051">
    <property type="component" value="Unassembled WGS sequence"/>
</dbReference>
<keyword evidence="8" id="KW-0325">Glycoprotein</keyword>
<evidence type="ECO:0000259" key="11">
    <source>
        <dbReference type="PROSITE" id="PS50262"/>
    </source>
</evidence>
<keyword evidence="4 10" id="KW-1133">Transmembrane helix</keyword>
<evidence type="ECO:0000256" key="4">
    <source>
        <dbReference type="ARBA" id="ARBA00022989"/>
    </source>
</evidence>
<feature type="transmembrane region" description="Helical" evidence="10">
    <location>
        <begin position="68"/>
        <end position="88"/>
    </location>
</feature>
<feature type="transmembrane region" description="Helical" evidence="10">
    <location>
        <begin position="194"/>
        <end position="217"/>
    </location>
</feature>
<feature type="transmembrane region" description="Helical" evidence="10">
    <location>
        <begin position="238"/>
        <end position="259"/>
    </location>
</feature>
<gene>
    <name evidence="12" type="ORF">AOXY_G17415</name>
</gene>
<dbReference type="AlphaFoldDB" id="A0AAD8D551"/>
<dbReference type="InterPro" id="IPR000276">
    <property type="entry name" value="GPCR_Rhodpsn"/>
</dbReference>
<feature type="domain" description="G-protein coupled receptors family 1 profile" evidence="11">
    <location>
        <begin position="48"/>
        <end position="303"/>
    </location>
</feature>
<feature type="transmembrane region" description="Helical" evidence="10">
    <location>
        <begin position="36"/>
        <end position="56"/>
    </location>
</feature>
<protein>
    <recommendedName>
        <fullName evidence="11">G-protein coupled receptors family 1 profile domain-containing protein</fullName>
    </recommendedName>
</protein>
<name>A0AAD8D551_ACIOX</name>
<keyword evidence="3 10" id="KW-0812">Transmembrane</keyword>
<organism evidence="12 13">
    <name type="scientific">Acipenser oxyrinchus oxyrinchus</name>
    <dbReference type="NCBI Taxonomy" id="40147"/>
    <lineage>
        <taxon>Eukaryota</taxon>
        <taxon>Metazoa</taxon>
        <taxon>Chordata</taxon>
        <taxon>Craniata</taxon>
        <taxon>Vertebrata</taxon>
        <taxon>Euteleostomi</taxon>
        <taxon>Actinopterygii</taxon>
        <taxon>Chondrostei</taxon>
        <taxon>Acipenseriformes</taxon>
        <taxon>Acipenseridae</taxon>
        <taxon>Acipenser</taxon>
    </lineage>
</organism>
<evidence type="ECO:0000256" key="7">
    <source>
        <dbReference type="ARBA" id="ARBA00023170"/>
    </source>
</evidence>
<comment type="subcellular location">
    <subcellularLocation>
        <location evidence="1">Cell membrane</location>
        <topology evidence="1">Multi-pass membrane protein</topology>
    </subcellularLocation>
</comment>
<sequence>MDLTESPESLSNYTNLTEVDSRCIRDNAVHRVVFPVLYTILFIVGISLNSLAAWVFFQIPSKSNFIIYLKNIVVADLLMTLTFPFKILRDSKLGPEYLKIIVCQVTSVVFYFTMYISIILFGLISIDRYQKTVSPFKNAKALSLQCVKVLSAAIWAFMFFLSLPNMILIKQEHVSEHFKCASLKTEFGLKWHEVVNYICQIIFWGNLAVVTFCYVLITKELYNSYTRTKSTNKKGRKTVKINVFLVLAVFFICFVPYHFSRIPYTMSQTRDMFQCSLKITLFQVKESTLWLSSLNSCLDPLIYFFLCNSFRKSLFKTLNLTFFRRFSTRQKAQKRSTEETPLEPTSI</sequence>
<keyword evidence="7" id="KW-0675">Receptor</keyword>
<evidence type="ECO:0000256" key="5">
    <source>
        <dbReference type="ARBA" id="ARBA00023040"/>
    </source>
</evidence>
<dbReference type="EMBL" id="JAGXEW010000016">
    <property type="protein sequence ID" value="KAK1162534.1"/>
    <property type="molecule type" value="Genomic_DNA"/>
</dbReference>
<dbReference type="GO" id="GO:0045028">
    <property type="term" value="F:G protein-coupled purinergic nucleotide receptor activity"/>
    <property type="evidence" value="ECO:0007669"/>
    <property type="project" value="InterPro"/>
</dbReference>
<evidence type="ECO:0000313" key="12">
    <source>
        <dbReference type="EMBL" id="KAK1162534.1"/>
    </source>
</evidence>
<keyword evidence="5" id="KW-0297">G-protein coupled receptor</keyword>
<proteinExistence type="predicted"/>
<evidence type="ECO:0000256" key="2">
    <source>
        <dbReference type="ARBA" id="ARBA00022475"/>
    </source>
</evidence>
<dbReference type="InterPro" id="IPR017452">
    <property type="entry name" value="GPCR_Rhodpsn_7TM"/>
</dbReference>